<dbReference type="EMBL" id="JACBAZ010000004">
    <property type="protein sequence ID" value="NWK56545.1"/>
    <property type="molecule type" value="Genomic_DNA"/>
</dbReference>
<dbReference type="InterPro" id="IPR036034">
    <property type="entry name" value="PDZ_sf"/>
</dbReference>
<dbReference type="AlphaFoldDB" id="A0A851GN33"/>
<dbReference type="InterPro" id="IPR046255">
    <property type="entry name" value="DUF6288"/>
</dbReference>
<evidence type="ECO:0000256" key="1">
    <source>
        <dbReference type="SAM" id="SignalP"/>
    </source>
</evidence>
<accession>A0A851GN33</accession>
<reference evidence="2 3" key="1">
    <citation type="submission" date="2020-07" db="EMBL/GenBank/DDBJ databases">
        <title>Roseicoccus Jingziensis gen. nov., sp. nov., isolated from coastal seawater.</title>
        <authorList>
            <person name="Feng X."/>
        </authorList>
    </citation>
    <scope>NUCLEOTIDE SEQUENCE [LARGE SCALE GENOMIC DNA]</scope>
    <source>
        <strain evidence="2 3">N1E253</strain>
    </source>
</reference>
<dbReference type="SUPFAM" id="SSF48239">
    <property type="entry name" value="Terpenoid cyclases/Protein prenyltransferases"/>
    <property type="match status" value="1"/>
</dbReference>
<dbReference type="Proteomes" id="UP000557872">
    <property type="component" value="Unassembled WGS sequence"/>
</dbReference>
<keyword evidence="1" id="KW-0732">Signal</keyword>
<organism evidence="2 3">
    <name type="scientific">Oceaniferula marina</name>
    <dbReference type="NCBI Taxonomy" id="2748318"/>
    <lineage>
        <taxon>Bacteria</taxon>
        <taxon>Pseudomonadati</taxon>
        <taxon>Verrucomicrobiota</taxon>
        <taxon>Verrucomicrobiia</taxon>
        <taxon>Verrucomicrobiales</taxon>
        <taxon>Verrucomicrobiaceae</taxon>
        <taxon>Oceaniferula</taxon>
    </lineage>
</organism>
<feature type="signal peptide" evidence="1">
    <location>
        <begin position="1"/>
        <end position="29"/>
    </location>
</feature>
<gene>
    <name evidence="2" type="ORF">HW115_13065</name>
</gene>
<dbReference type="Gene3D" id="2.30.42.10">
    <property type="match status" value="1"/>
</dbReference>
<dbReference type="RefSeq" id="WP_178933312.1">
    <property type="nucleotide sequence ID" value="NZ_JACBAZ010000004.1"/>
</dbReference>
<evidence type="ECO:0000313" key="3">
    <source>
        <dbReference type="Proteomes" id="UP000557872"/>
    </source>
</evidence>
<protein>
    <recommendedName>
        <fullName evidence="4">PDZ domain-containing protein</fullName>
    </recommendedName>
</protein>
<proteinExistence type="predicted"/>
<evidence type="ECO:0008006" key="4">
    <source>
        <dbReference type="Google" id="ProtNLM"/>
    </source>
</evidence>
<keyword evidence="3" id="KW-1185">Reference proteome</keyword>
<dbReference type="Pfam" id="PF19805">
    <property type="entry name" value="DUF6288"/>
    <property type="match status" value="1"/>
</dbReference>
<sequence length="491" mass="54423">MKTRGEFARWNLRCCTALCLGLTLLPATALRKRDTWSKTTKVMPDAQAGGWFINLGITGARAKILLDAPKEFEVAYVFDGTPAAGKLKTGDRIVGVRGKVFSKPHKFGYGVDFFGYEGPMMEMGNALEDAQGNHKGVLKLDVVRDGKRVEVELSLGQRYGALSKTYPYNCAKTDKMLGEMYAYLVSKQKEDGSWHGRPHINAFAALALLGSGEKAHMESVGKAVRYCAQVTDDTIAYRGLDCWKYSLYGVLLAEYYLLTREQWVLKELDEINRWLHKAQMKNGGWGHRPADRPGGNGYGAINVITMQAKMAWALMMRCGLKVDQEKYKAAHAFVDRGTNGIGYVWYKDGGKQNPKYADMGRTGASAIAHYLSPLGGKEYADFARLNASCIGNHPVTFPDTHGSPLLGMAWTALGALPDPEMFRKLMDYNRWHFALAQCPDGTFYYQPNRDNNAQDFSAAPRLSATATNALILSVKYKRLQMTGAPLVSVAR</sequence>
<evidence type="ECO:0000313" key="2">
    <source>
        <dbReference type="EMBL" id="NWK56545.1"/>
    </source>
</evidence>
<dbReference type="SUPFAM" id="SSF50156">
    <property type="entry name" value="PDZ domain-like"/>
    <property type="match status" value="1"/>
</dbReference>
<name>A0A851GN33_9BACT</name>
<dbReference type="Gene3D" id="1.50.10.20">
    <property type="match status" value="1"/>
</dbReference>
<dbReference type="InterPro" id="IPR008930">
    <property type="entry name" value="Terpenoid_cyclase/PrenylTrfase"/>
</dbReference>
<feature type="chain" id="PRO_5032559556" description="PDZ domain-containing protein" evidence="1">
    <location>
        <begin position="30"/>
        <end position="491"/>
    </location>
</feature>
<comment type="caution">
    <text evidence="2">The sequence shown here is derived from an EMBL/GenBank/DDBJ whole genome shotgun (WGS) entry which is preliminary data.</text>
</comment>